<feature type="domain" description="GHMP kinase N-terminal" evidence="10">
    <location>
        <begin position="67"/>
        <end position="142"/>
    </location>
</feature>
<dbReference type="AlphaFoldDB" id="A0A1I5USU7"/>
<evidence type="ECO:0000256" key="7">
    <source>
        <dbReference type="ARBA" id="ARBA00022840"/>
    </source>
</evidence>
<dbReference type="GO" id="GO:0005524">
    <property type="term" value="F:ATP binding"/>
    <property type="evidence" value="ECO:0007669"/>
    <property type="project" value="UniProtKB-UniRule"/>
</dbReference>
<dbReference type="NCBIfam" id="TIGR00154">
    <property type="entry name" value="ispE"/>
    <property type="match status" value="1"/>
</dbReference>
<keyword evidence="13" id="KW-1185">Reference proteome</keyword>
<evidence type="ECO:0000256" key="2">
    <source>
        <dbReference type="ARBA" id="ARBA00012052"/>
    </source>
</evidence>
<reference evidence="12 13" key="1">
    <citation type="submission" date="2016-10" db="EMBL/GenBank/DDBJ databases">
        <authorList>
            <person name="de Groot N.N."/>
        </authorList>
    </citation>
    <scope>NUCLEOTIDE SEQUENCE [LARGE SCALE GENOMIC DNA]</scope>
    <source>
        <strain evidence="12 13">DSM 28286</strain>
    </source>
</reference>
<evidence type="ECO:0000259" key="10">
    <source>
        <dbReference type="Pfam" id="PF00288"/>
    </source>
</evidence>
<dbReference type="Pfam" id="PF00288">
    <property type="entry name" value="GHMP_kinases_N"/>
    <property type="match status" value="1"/>
</dbReference>
<dbReference type="EMBL" id="FOXQ01000004">
    <property type="protein sequence ID" value="SFP98345.1"/>
    <property type="molecule type" value="Genomic_DNA"/>
</dbReference>
<dbReference type="GO" id="GO:0050515">
    <property type="term" value="F:4-(cytidine 5'-diphospho)-2-C-methyl-D-erythritol kinase activity"/>
    <property type="evidence" value="ECO:0007669"/>
    <property type="project" value="UniProtKB-UniRule"/>
</dbReference>
<dbReference type="EC" id="2.7.1.148" evidence="2 9"/>
<protein>
    <recommendedName>
        <fullName evidence="3 9">4-diphosphocytidyl-2-C-methyl-D-erythritol kinase</fullName>
        <shortName evidence="9">CMK</shortName>
        <ecNumber evidence="2 9">2.7.1.148</ecNumber>
    </recommendedName>
    <alternativeName>
        <fullName evidence="8 9">4-(cytidine-5'-diphospho)-2-C-methyl-D-erythritol kinase</fullName>
    </alternativeName>
</protein>
<dbReference type="STRING" id="1465490.SAMN05444277_10425"/>
<evidence type="ECO:0000256" key="6">
    <source>
        <dbReference type="ARBA" id="ARBA00022777"/>
    </source>
</evidence>
<dbReference type="PANTHER" id="PTHR43527">
    <property type="entry name" value="4-DIPHOSPHOCYTIDYL-2-C-METHYL-D-ERYTHRITOL KINASE, CHLOROPLASTIC"/>
    <property type="match status" value="1"/>
</dbReference>
<dbReference type="PIRSF" id="PIRSF010376">
    <property type="entry name" value="IspE"/>
    <property type="match status" value="1"/>
</dbReference>
<proteinExistence type="inferred from homology"/>
<dbReference type="InterPro" id="IPR004424">
    <property type="entry name" value="IspE"/>
</dbReference>
<dbReference type="InterPro" id="IPR020568">
    <property type="entry name" value="Ribosomal_Su5_D2-typ_SF"/>
</dbReference>
<comment type="pathway">
    <text evidence="9">Isoprenoid biosynthesis; isopentenyl diphosphate biosynthesis via DXP pathway; isopentenyl diphosphate from 1-deoxy-D-xylulose 5-phosphate: step 3/6.</text>
</comment>
<evidence type="ECO:0000256" key="9">
    <source>
        <dbReference type="HAMAP-Rule" id="MF_00061"/>
    </source>
</evidence>
<keyword evidence="6 9" id="KW-0418">Kinase</keyword>
<keyword evidence="4 9" id="KW-0808">Transferase</keyword>
<dbReference type="OrthoDB" id="9809438at2"/>
<evidence type="ECO:0000259" key="11">
    <source>
        <dbReference type="Pfam" id="PF08544"/>
    </source>
</evidence>
<keyword evidence="5 9" id="KW-0547">Nucleotide-binding</keyword>
<keyword evidence="7 9" id="KW-0067">ATP-binding</keyword>
<evidence type="ECO:0000256" key="8">
    <source>
        <dbReference type="ARBA" id="ARBA00032554"/>
    </source>
</evidence>
<feature type="binding site" evidence="9">
    <location>
        <begin position="95"/>
        <end position="105"/>
    </location>
    <ligand>
        <name>ATP</name>
        <dbReference type="ChEBI" id="CHEBI:30616"/>
    </ligand>
</feature>
<dbReference type="InterPro" id="IPR013750">
    <property type="entry name" value="GHMP_kinase_C_dom"/>
</dbReference>
<evidence type="ECO:0000256" key="3">
    <source>
        <dbReference type="ARBA" id="ARBA00017473"/>
    </source>
</evidence>
<dbReference type="InterPro" id="IPR006204">
    <property type="entry name" value="GHMP_kinase_N_dom"/>
</dbReference>
<dbReference type="InterPro" id="IPR014721">
    <property type="entry name" value="Ribsml_uS5_D2-typ_fold_subgr"/>
</dbReference>
<gene>
    <name evidence="9" type="primary">ispE</name>
    <name evidence="12" type="ORF">SAMN05444277_10425</name>
</gene>
<name>A0A1I5USU7_9BACT</name>
<feature type="active site" evidence="9">
    <location>
        <position position="137"/>
    </location>
</feature>
<feature type="domain" description="GHMP kinase C-terminal" evidence="11">
    <location>
        <begin position="210"/>
        <end position="258"/>
    </location>
</feature>
<comment type="catalytic activity">
    <reaction evidence="9">
        <text>4-CDP-2-C-methyl-D-erythritol + ATP = 4-CDP-2-C-methyl-D-erythritol 2-phosphate + ADP + H(+)</text>
        <dbReference type="Rhea" id="RHEA:18437"/>
        <dbReference type="ChEBI" id="CHEBI:15378"/>
        <dbReference type="ChEBI" id="CHEBI:30616"/>
        <dbReference type="ChEBI" id="CHEBI:57823"/>
        <dbReference type="ChEBI" id="CHEBI:57919"/>
        <dbReference type="ChEBI" id="CHEBI:456216"/>
        <dbReference type="EC" id="2.7.1.148"/>
    </reaction>
</comment>
<organism evidence="12 13">
    <name type="scientific">Parafilimonas terrae</name>
    <dbReference type="NCBI Taxonomy" id="1465490"/>
    <lineage>
        <taxon>Bacteria</taxon>
        <taxon>Pseudomonadati</taxon>
        <taxon>Bacteroidota</taxon>
        <taxon>Chitinophagia</taxon>
        <taxon>Chitinophagales</taxon>
        <taxon>Chitinophagaceae</taxon>
        <taxon>Parafilimonas</taxon>
    </lineage>
</organism>
<evidence type="ECO:0000256" key="4">
    <source>
        <dbReference type="ARBA" id="ARBA00022679"/>
    </source>
</evidence>
<dbReference type="Pfam" id="PF08544">
    <property type="entry name" value="GHMP_kinases_C"/>
    <property type="match status" value="1"/>
</dbReference>
<sequence length="274" mass="30501">MIVFPNCKINIGLSIIGKRSDGYHNLETVFYPLPFYDVLEVIHHSGQHEDYTLTTSGIEIEGAAENNLCVKAYRLLKHDFPQLPSVKIHLHKAIPSGAGLGGGSADGAFMLMLLNDKFKLHLTEEKLLQYALMLGSDCPFFIINKPSFAQQRGEVMQPVQLDLSGYHLMLINPLIHVNTGWAFSQVDYSGSNNIKSIIEQPVETWQGKLENAFEQPVFEKYPEIKIIKNVLLKNGALFASMSGSGSSVYGIFSNPADIDLNVFPSHYFVQQLAL</sequence>
<dbReference type="UniPathway" id="UPA00056">
    <property type="reaction ID" value="UER00094"/>
</dbReference>
<dbReference type="Proteomes" id="UP000199031">
    <property type="component" value="Unassembled WGS sequence"/>
</dbReference>
<dbReference type="GO" id="GO:0016114">
    <property type="term" value="P:terpenoid biosynthetic process"/>
    <property type="evidence" value="ECO:0007669"/>
    <property type="project" value="UniProtKB-UniRule"/>
</dbReference>
<dbReference type="SUPFAM" id="SSF55060">
    <property type="entry name" value="GHMP Kinase, C-terminal domain"/>
    <property type="match status" value="1"/>
</dbReference>
<dbReference type="Gene3D" id="3.30.230.10">
    <property type="match status" value="1"/>
</dbReference>
<comment type="function">
    <text evidence="9">Catalyzes the phosphorylation of the position 2 hydroxy group of 4-diphosphocytidyl-2C-methyl-D-erythritol.</text>
</comment>
<keyword evidence="9" id="KW-0414">Isoprene biosynthesis</keyword>
<feature type="active site" evidence="9">
    <location>
        <position position="8"/>
    </location>
</feature>
<dbReference type="HAMAP" id="MF_00061">
    <property type="entry name" value="IspE"/>
    <property type="match status" value="1"/>
</dbReference>
<dbReference type="GO" id="GO:0019288">
    <property type="term" value="P:isopentenyl diphosphate biosynthetic process, methylerythritol 4-phosphate pathway"/>
    <property type="evidence" value="ECO:0007669"/>
    <property type="project" value="UniProtKB-UniRule"/>
</dbReference>
<dbReference type="SUPFAM" id="SSF54211">
    <property type="entry name" value="Ribosomal protein S5 domain 2-like"/>
    <property type="match status" value="1"/>
</dbReference>
<dbReference type="Gene3D" id="3.30.70.890">
    <property type="entry name" value="GHMP kinase, C-terminal domain"/>
    <property type="match status" value="1"/>
</dbReference>
<evidence type="ECO:0000313" key="12">
    <source>
        <dbReference type="EMBL" id="SFP98345.1"/>
    </source>
</evidence>
<dbReference type="PANTHER" id="PTHR43527:SF2">
    <property type="entry name" value="4-DIPHOSPHOCYTIDYL-2-C-METHYL-D-ERYTHRITOL KINASE, CHLOROPLASTIC"/>
    <property type="match status" value="1"/>
</dbReference>
<evidence type="ECO:0000256" key="1">
    <source>
        <dbReference type="ARBA" id="ARBA00009684"/>
    </source>
</evidence>
<dbReference type="RefSeq" id="WP_090657154.1">
    <property type="nucleotide sequence ID" value="NZ_FOXQ01000004.1"/>
</dbReference>
<comment type="similarity">
    <text evidence="1 9">Belongs to the GHMP kinase family. IspE subfamily.</text>
</comment>
<dbReference type="InterPro" id="IPR036554">
    <property type="entry name" value="GHMP_kinase_C_sf"/>
</dbReference>
<evidence type="ECO:0000313" key="13">
    <source>
        <dbReference type="Proteomes" id="UP000199031"/>
    </source>
</evidence>
<evidence type="ECO:0000256" key="5">
    <source>
        <dbReference type="ARBA" id="ARBA00022741"/>
    </source>
</evidence>
<accession>A0A1I5USU7</accession>